<accession>A0AA87U561</accession>
<dbReference type="AlphaFoldDB" id="A0AA87U561"/>
<dbReference type="EMBL" id="BAYX01000008">
    <property type="protein sequence ID" value="GAJ94346.1"/>
    <property type="molecule type" value="Genomic_DNA"/>
</dbReference>
<reference evidence="1 2" key="1">
    <citation type="submission" date="2014-05" db="EMBL/GenBank/DDBJ databases">
        <title>Whole genome shotgun sequence of Rhizobium rhizogenes NBRC 13257.</title>
        <authorList>
            <person name="Katano-Makiyama Y."/>
            <person name="Hosoyama A."/>
            <person name="Hashimoto M."/>
            <person name="Hosoyama Y."/>
            <person name="Noguchi M."/>
            <person name="Tsuchikane K."/>
            <person name="Kimura A."/>
            <person name="Ohji S."/>
            <person name="Ichikawa N."/>
            <person name="Yamazoe A."/>
            <person name="Fujita N."/>
        </authorList>
    </citation>
    <scope>NUCLEOTIDE SEQUENCE [LARGE SCALE GENOMIC DNA]</scope>
    <source>
        <strain evidence="1 2">NBRC 13257</strain>
    </source>
</reference>
<sequence>MMSEFKISAALLRTLPRLMSRADPTRDQRFASGEGTKAATEAYQRQSASIAAGRVVKQSARRKPLPEEREKAIGRRRTWAGGGNMPPGVRAGYSEAERAALSVIAERCKHRGYCDLCLDEIARLAGASRTSVQNAIRKARSKERGHISVRERPQEGRKSLTNIIRIVCSSWLKWIERAIGFKRLNTSKTGVKNSLSLYAARLKMALEGSEDAASETVFQASRQDARSAHSFAGVAGG</sequence>
<protein>
    <submittedName>
        <fullName evidence="1">Uncharacterized protein</fullName>
    </submittedName>
</protein>
<organism evidence="1 2">
    <name type="scientific">Rhizobium rhizogenes NBRC 13257</name>
    <dbReference type="NCBI Taxonomy" id="1220581"/>
    <lineage>
        <taxon>Bacteria</taxon>
        <taxon>Pseudomonadati</taxon>
        <taxon>Pseudomonadota</taxon>
        <taxon>Alphaproteobacteria</taxon>
        <taxon>Hyphomicrobiales</taxon>
        <taxon>Rhizobiaceae</taxon>
        <taxon>Rhizobium/Agrobacterium group</taxon>
        <taxon>Rhizobium</taxon>
    </lineage>
</organism>
<evidence type="ECO:0000313" key="1">
    <source>
        <dbReference type="EMBL" id="GAJ94346.1"/>
    </source>
</evidence>
<gene>
    <name evidence="1" type="ORF">RRH01S_08_00830</name>
</gene>
<comment type="caution">
    <text evidence="1">The sequence shown here is derived from an EMBL/GenBank/DDBJ whole genome shotgun (WGS) entry which is preliminary data.</text>
</comment>
<dbReference type="Proteomes" id="UP000026941">
    <property type="component" value="Unassembled WGS sequence"/>
</dbReference>
<evidence type="ECO:0000313" key="2">
    <source>
        <dbReference type="Proteomes" id="UP000026941"/>
    </source>
</evidence>
<name>A0AA87U561_RHIRH</name>
<proteinExistence type="predicted"/>